<accession>A0A9D2I2P2</accession>
<reference evidence="3" key="1">
    <citation type="journal article" date="2021" name="PeerJ">
        <title>Extensive microbial diversity within the chicken gut microbiome revealed by metagenomics and culture.</title>
        <authorList>
            <person name="Gilroy R."/>
            <person name="Ravi A."/>
            <person name="Getino M."/>
            <person name="Pursley I."/>
            <person name="Horton D.L."/>
            <person name="Alikhan N.F."/>
            <person name="Baker D."/>
            <person name="Gharbi K."/>
            <person name="Hall N."/>
            <person name="Watson M."/>
            <person name="Adriaenssens E.M."/>
            <person name="Foster-Nyarko E."/>
            <person name="Jarju S."/>
            <person name="Secka A."/>
            <person name="Antonio M."/>
            <person name="Oren A."/>
            <person name="Chaudhuri R.R."/>
            <person name="La Ragione R."/>
            <person name="Hildebrand F."/>
            <person name="Pallen M.J."/>
        </authorList>
    </citation>
    <scope>NUCLEOTIDE SEQUENCE</scope>
    <source>
        <strain evidence="3">CHK171-505</strain>
    </source>
</reference>
<evidence type="ECO:0000256" key="1">
    <source>
        <dbReference type="SAM" id="Phobius"/>
    </source>
</evidence>
<evidence type="ECO:0000259" key="2">
    <source>
        <dbReference type="Pfam" id="PF04389"/>
    </source>
</evidence>
<keyword evidence="1" id="KW-0472">Membrane</keyword>
<organism evidence="3 4">
    <name type="scientific">Candidatus Jeotgalibaca merdavium</name>
    <dbReference type="NCBI Taxonomy" id="2838627"/>
    <lineage>
        <taxon>Bacteria</taxon>
        <taxon>Bacillati</taxon>
        <taxon>Bacillota</taxon>
        <taxon>Bacilli</taxon>
        <taxon>Lactobacillales</taxon>
        <taxon>Carnobacteriaceae</taxon>
        <taxon>Jeotgalibaca</taxon>
    </lineage>
</organism>
<dbReference type="GO" id="GO:0008235">
    <property type="term" value="F:metalloexopeptidase activity"/>
    <property type="evidence" value="ECO:0007669"/>
    <property type="project" value="InterPro"/>
</dbReference>
<feature type="transmembrane region" description="Helical" evidence="1">
    <location>
        <begin position="7"/>
        <end position="25"/>
    </location>
</feature>
<reference evidence="3" key="2">
    <citation type="submission" date="2021-04" db="EMBL/GenBank/DDBJ databases">
        <authorList>
            <person name="Gilroy R."/>
        </authorList>
    </citation>
    <scope>NUCLEOTIDE SEQUENCE</scope>
    <source>
        <strain evidence="3">CHK171-505</strain>
    </source>
</reference>
<proteinExistence type="predicted"/>
<dbReference type="GO" id="GO:0006508">
    <property type="term" value="P:proteolysis"/>
    <property type="evidence" value="ECO:0007669"/>
    <property type="project" value="InterPro"/>
</dbReference>
<protein>
    <submittedName>
        <fullName evidence="3">M20/M25/M40 family metallo-hydrolase</fullName>
    </submittedName>
</protein>
<dbReference type="AlphaFoldDB" id="A0A9D2I2P2"/>
<dbReference type="EMBL" id="DWYW01000234">
    <property type="protein sequence ID" value="HJA91157.1"/>
    <property type="molecule type" value="Genomic_DNA"/>
</dbReference>
<comment type="caution">
    <text evidence="3">The sequence shown here is derived from an EMBL/GenBank/DDBJ whole genome shotgun (WGS) entry which is preliminary data.</text>
</comment>
<feature type="domain" description="Peptidase M28" evidence="2">
    <location>
        <begin position="138"/>
        <end position="341"/>
    </location>
</feature>
<dbReference type="PANTHER" id="PTHR12147:SF26">
    <property type="entry name" value="PEPTIDASE M28 DOMAIN-CONTAINING PROTEIN"/>
    <property type="match status" value="1"/>
</dbReference>
<name>A0A9D2I2P2_9LACT</name>
<dbReference type="Pfam" id="PF04389">
    <property type="entry name" value="Peptidase_M28"/>
    <property type="match status" value="1"/>
</dbReference>
<keyword evidence="1" id="KW-1133">Transmembrane helix</keyword>
<dbReference type="SUPFAM" id="SSF53187">
    <property type="entry name" value="Zn-dependent exopeptidases"/>
    <property type="match status" value="1"/>
</dbReference>
<dbReference type="InterPro" id="IPR007484">
    <property type="entry name" value="Peptidase_M28"/>
</dbReference>
<sequence>MKNKKKLIILIALVFLCTVSILIFYNSQQSQIESKAENVSEEIIKEANISIDNLSKNHGELAYEYLKYIQRELPGRIAFSEMEEKSAITLLSFIKDIGYNKKNVEIQTIKKETGGSTGIPMQGNPDFDGGTPIDRSYNIVVTKEGNSKKAIIVGAHYDSAGNHGVDDNGAGVSLLLETLNRVKDEEVPFTIKFVFFGAEEVGMKGSGYYVDSMTDEEIKNTLFMINVDTILSGDYAYLYGGSISSDGTVIKDEEVKKAFTMAEELKLDIVLPPIDNPVIPFPTGQKRSDHAHFSDKGIPYVYFEANNWNKGDQIQTEKLGLIMHTNNDDLDFIESNFPNRTMKHLESYSILLNEMLINWE</sequence>
<evidence type="ECO:0000313" key="3">
    <source>
        <dbReference type="EMBL" id="HJA91157.1"/>
    </source>
</evidence>
<keyword evidence="1" id="KW-0812">Transmembrane</keyword>
<dbReference type="PANTHER" id="PTHR12147">
    <property type="entry name" value="METALLOPEPTIDASE M28 FAMILY MEMBER"/>
    <property type="match status" value="1"/>
</dbReference>
<dbReference type="Gene3D" id="3.40.630.10">
    <property type="entry name" value="Zn peptidases"/>
    <property type="match status" value="1"/>
</dbReference>
<dbReference type="Proteomes" id="UP000886856">
    <property type="component" value="Unassembled WGS sequence"/>
</dbReference>
<gene>
    <name evidence="3" type="ORF">H9948_10255</name>
</gene>
<dbReference type="InterPro" id="IPR045175">
    <property type="entry name" value="M28_fam"/>
</dbReference>
<evidence type="ECO:0000313" key="4">
    <source>
        <dbReference type="Proteomes" id="UP000886856"/>
    </source>
</evidence>